<keyword evidence="1" id="KW-0812">Transmembrane</keyword>
<dbReference type="GO" id="GO:0038023">
    <property type="term" value="F:signaling receptor activity"/>
    <property type="evidence" value="ECO:0007669"/>
    <property type="project" value="InterPro"/>
</dbReference>
<evidence type="ECO:0000256" key="2">
    <source>
        <dbReference type="SAM" id="SignalP"/>
    </source>
</evidence>
<dbReference type="Proteomes" id="UP001059041">
    <property type="component" value="Unassembled WGS sequence"/>
</dbReference>
<dbReference type="PANTHER" id="PTHR15343">
    <property type="entry name" value="CD7"/>
    <property type="match status" value="1"/>
</dbReference>
<dbReference type="EMBL" id="JAFHDT010000444">
    <property type="protein sequence ID" value="KAI7789528.1"/>
    <property type="molecule type" value="Genomic_DNA"/>
</dbReference>
<evidence type="ECO:0000256" key="1">
    <source>
        <dbReference type="SAM" id="Phobius"/>
    </source>
</evidence>
<name>A0A9W7W8Y0_TRIRA</name>
<keyword evidence="1" id="KW-1133">Transmembrane helix</keyword>
<feature type="signal peptide" evidence="2">
    <location>
        <begin position="1"/>
        <end position="25"/>
    </location>
</feature>
<dbReference type="GO" id="GO:0016020">
    <property type="term" value="C:membrane"/>
    <property type="evidence" value="ECO:0007669"/>
    <property type="project" value="InterPro"/>
</dbReference>
<keyword evidence="1" id="KW-0472">Membrane</keyword>
<evidence type="ECO:0000259" key="3">
    <source>
        <dbReference type="Pfam" id="PF07686"/>
    </source>
</evidence>
<reference evidence="4" key="1">
    <citation type="submission" date="2021-02" db="EMBL/GenBank/DDBJ databases">
        <title>Comparative genomics reveals that relaxation of natural selection precedes convergent phenotypic evolution of cavefish.</title>
        <authorList>
            <person name="Peng Z."/>
        </authorList>
    </citation>
    <scope>NUCLEOTIDE SEQUENCE</scope>
    <source>
        <tissue evidence="4">Muscle</tissue>
    </source>
</reference>
<dbReference type="InterPro" id="IPR013783">
    <property type="entry name" value="Ig-like_fold"/>
</dbReference>
<comment type="caution">
    <text evidence="4">The sequence shown here is derived from an EMBL/GenBank/DDBJ whole genome shotgun (WGS) entry which is preliminary data.</text>
</comment>
<keyword evidence="2" id="KW-0732">Signal</keyword>
<sequence>MAGVVRCCVGILLMSICFSSHSTLASFDTVTVLKGDHGKNINIPCATDKRPQDGVYMKRKKLHETEQQKIFYYYKDGTFTKKTNVSATINEKDFPNLTATLYNLTVADTGLYWCEFNFEEKRINSAATLLWVTDENRNVRENCQNGMVFYVMTALFAITLCILGFFSVKVKRSCESDTPSKKSPDSSVYEEMTRNRLDTSSTLINSAYQSTKQFPQTPALHQGF</sequence>
<dbReference type="InterPro" id="IPR013106">
    <property type="entry name" value="Ig_V-set"/>
</dbReference>
<dbReference type="Pfam" id="PF07686">
    <property type="entry name" value="V-set"/>
    <property type="match status" value="1"/>
</dbReference>
<evidence type="ECO:0000313" key="5">
    <source>
        <dbReference type="Proteomes" id="UP001059041"/>
    </source>
</evidence>
<feature type="transmembrane region" description="Helical" evidence="1">
    <location>
        <begin position="147"/>
        <end position="166"/>
    </location>
</feature>
<accession>A0A9W7W8Y0</accession>
<dbReference type="InterPro" id="IPR039090">
    <property type="entry name" value="CD7"/>
</dbReference>
<dbReference type="SUPFAM" id="SSF48726">
    <property type="entry name" value="Immunoglobulin"/>
    <property type="match status" value="1"/>
</dbReference>
<feature type="domain" description="Immunoglobulin V-set" evidence="3">
    <location>
        <begin position="33"/>
        <end position="131"/>
    </location>
</feature>
<keyword evidence="5" id="KW-1185">Reference proteome</keyword>
<dbReference type="OrthoDB" id="8436389at2759"/>
<gene>
    <name evidence="4" type="ORF">IRJ41_012906</name>
</gene>
<dbReference type="InterPro" id="IPR036179">
    <property type="entry name" value="Ig-like_dom_sf"/>
</dbReference>
<proteinExistence type="predicted"/>
<dbReference type="AlphaFoldDB" id="A0A9W7W8Y0"/>
<dbReference type="Gene3D" id="2.60.40.10">
    <property type="entry name" value="Immunoglobulins"/>
    <property type="match status" value="1"/>
</dbReference>
<protein>
    <recommendedName>
        <fullName evidence="3">Immunoglobulin V-set domain-containing protein</fullName>
    </recommendedName>
</protein>
<dbReference type="PANTHER" id="PTHR15343:SF0">
    <property type="entry name" value="T-CELL ANTIGEN CD7"/>
    <property type="match status" value="1"/>
</dbReference>
<organism evidence="4 5">
    <name type="scientific">Triplophysa rosa</name>
    <name type="common">Cave loach</name>
    <dbReference type="NCBI Taxonomy" id="992332"/>
    <lineage>
        <taxon>Eukaryota</taxon>
        <taxon>Metazoa</taxon>
        <taxon>Chordata</taxon>
        <taxon>Craniata</taxon>
        <taxon>Vertebrata</taxon>
        <taxon>Euteleostomi</taxon>
        <taxon>Actinopterygii</taxon>
        <taxon>Neopterygii</taxon>
        <taxon>Teleostei</taxon>
        <taxon>Ostariophysi</taxon>
        <taxon>Cypriniformes</taxon>
        <taxon>Nemacheilidae</taxon>
        <taxon>Triplophysa</taxon>
    </lineage>
</organism>
<evidence type="ECO:0000313" key="4">
    <source>
        <dbReference type="EMBL" id="KAI7789528.1"/>
    </source>
</evidence>
<feature type="chain" id="PRO_5040745817" description="Immunoglobulin V-set domain-containing protein" evidence="2">
    <location>
        <begin position="26"/>
        <end position="224"/>
    </location>
</feature>
<dbReference type="GO" id="GO:0002250">
    <property type="term" value="P:adaptive immune response"/>
    <property type="evidence" value="ECO:0007669"/>
    <property type="project" value="InterPro"/>
</dbReference>